<dbReference type="GO" id="GO:0008198">
    <property type="term" value="F:ferrous iron binding"/>
    <property type="evidence" value="ECO:0007669"/>
    <property type="project" value="TreeGrafter"/>
</dbReference>
<evidence type="ECO:0000256" key="6">
    <source>
        <dbReference type="PIRSR" id="PIRSR601519-1"/>
    </source>
</evidence>
<protein>
    <recommendedName>
        <fullName evidence="7">Ferritin</fullName>
        <ecNumber evidence="7">1.16.3.2</ecNumber>
    </recommendedName>
</protein>
<evidence type="ECO:0000256" key="1">
    <source>
        <dbReference type="ARBA" id="ARBA00006950"/>
    </source>
</evidence>
<dbReference type="PANTHER" id="PTHR11431:SF127">
    <property type="entry name" value="BACTERIAL NON-HEME FERRITIN"/>
    <property type="match status" value="1"/>
</dbReference>
<dbReference type="PANTHER" id="PTHR11431">
    <property type="entry name" value="FERRITIN"/>
    <property type="match status" value="1"/>
</dbReference>
<dbReference type="InterPro" id="IPR008331">
    <property type="entry name" value="Ferritin_DPS_dom"/>
</dbReference>
<dbReference type="HOGENOM" id="CLU_065681_1_2_0"/>
<keyword evidence="7" id="KW-0963">Cytoplasm</keyword>
<name>L0DQJ2_SINAD</name>
<dbReference type="KEGG" id="saci:Sinac_7157"/>
<evidence type="ECO:0000256" key="5">
    <source>
        <dbReference type="ARBA" id="ARBA00023004"/>
    </source>
</evidence>
<sequence length="159" mass="17895">MLISETIHAAINEQIVNELGNSNQYVSIAAYFEAECLFGLAKIYFKQAEEERDHAMKFVKFLLDTGAKVAIKEVPAARNEFRSAEDAAQLALDSEKRTTEQIYNLVSLATAEKNYITLNFLQWFVSEQLEEVSSAETRLSVIKRAGPSVLMVEAYLAHQ</sequence>
<feature type="binding site" evidence="6">
    <location>
        <position position="95"/>
    </location>
    <ligand>
        <name>Fe cation</name>
        <dbReference type="ChEBI" id="CHEBI:24875"/>
        <label>1</label>
    </ligand>
</feature>
<feature type="binding site" evidence="6">
    <location>
        <position position="18"/>
    </location>
    <ligand>
        <name>Fe cation</name>
        <dbReference type="ChEBI" id="CHEBI:24875"/>
        <label>1</label>
    </ligand>
</feature>
<feature type="binding site" evidence="6">
    <location>
        <position position="51"/>
    </location>
    <ligand>
        <name>Fe cation</name>
        <dbReference type="ChEBI" id="CHEBI:24875"/>
        <label>1</label>
    </ligand>
</feature>
<dbReference type="Pfam" id="PF00210">
    <property type="entry name" value="Ferritin"/>
    <property type="match status" value="1"/>
</dbReference>
<dbReference type="GO" id="GO:0004322">
    <property type="term" value="F:ferroxidase activity"/>
    <property type="evidence" value="ECO:0007669"/>
    <property type="project" value="TreeGrafter"/>
</dbReference>
<dbReference type="Gene3D" id="1.20.1260.10">
    <property type="match status" value="1"/>
</dbReference>
<evidence type="ECO:0000313" key="10">
    <source>
        <dbReference type="Proteomes" id="UP000010798"/>
    </source>
</evidence>
<dbReference type="InterPro" id="IPR009040">
    <property type="entry name" value="Ferritin-like_diiron"/>
</dbReference>
<keyword evidence="5 6" id="KW-0408">Iron</keyword>
<feature type="domain" description="Ferritin-like diiron" evidence="8">
    <location>
        <begin position="1"/>
        <end position="146"/>
    </location>
</feature>
<dbReference type="InterPro" id="IPR041719">
    <property type="entry name" value="Ferritin_prok"/>
</dbReference>
<comment type="similarity">
    <text evidence="1 7">Belongs to the ferritin family. Prokaryotic subfamily.</text>
</comment>
<feature type="binding site" evidence="6">
    <location>
        <position position="128"/>
    </location>
    <ligand>
        <name>Fe cation</name>
        <dbReference type="ChEBI" id="CHEBI:24875"/>
        <label>1</label>
    </ligand>
</feature>
<dbReference type="GO" id="GO:0005829">
    <property type="term" value="C:cytosol"/>
    <property type="evidence" value="ECO:0007669"/>
    <property type="project" value="TreeGrafter"/>
</dbReference>
<gene>
    <name evidence="9" type="ordered locus">Sinac_7157</name>
</gene>
<evidence type="ECO:0000256" key="2">
    <source>
        <dbReference type="ARBA" id="ARBA00022434"/>
    </source>
</evidence>
<keyword evidence="2 7" id="KW-0409">Iron storage</keyword>
<organism evidence="9 10">
    <name type="scientific">Singulisphaera acidiphila (strain ATCC BAA-1392 / DSM 18658 / VKM B-2454 / MOB10)</name>
    <dbReference type="NCBI Taxonomy" id="886293"/>
    <lineage>
        <taxon>Bacteria</taxon>
        <taxon>Pseudomonadati</taxon>
        <taxon>Planctomycetota</taxon>
        <taxon>Planctomycetia</taxon>
        <taxon>Isosphaerales</taxon>
        <taxon>Isosphaeraceae</taxon>
        <taxon>Singulisphaera</taxon>
    </lineage>
</organism>
<dbReference type="GO" id="GO:0006879">
    <property type="term" value="P:intracellular iron ion homeostasis"/>
    <property type="evidence" value="ECO:0007669"/>
    <property type="project" value="UniProtKB-KW"/>
</dbReference>
<dbReference type="GO" id="GO:0006826">
    <property type="term" value="P:iron ion transport"/>
    <property type="evidence" value="ECO:0007669"/>
    <property type="project" value="InterPro"/>
</dbReference>
<comment type="subcellular location">
    <subcellularLocation>
        <location evidence="7">Cytoplasm</location>
    </subcellularLocation>
</comment>
<accession>L0DQJ2</accession>
<evidence type="ECO:0000259" key="8">
    <source>
        <dbReference type="PROSITE" id="PS50905"/>
    </source>
</evidence>
<keyword evidence="4" id="KW-0560">Oxidoreductase</keyword>
<keyword evidence="10" id="KW-1185">Reference proteome</keyword>
<dbReference type="CDD" id="cd01055">
    <property type="entry name" value="Nonheme_Ferritin"/>
    <property type="match status" value="1"/>
</dbReference>
<evidence type="ECO:0000256" key="4">
    <source>
        <dbReference type="ARBA" id="ARBA00023002"/>
    </source>
</evidence>
<dbReference type="AlphaFoldDB" id="L0DQJ2"/>
<dbReference type="Proteomes" id="UP000010798">
    <property type="component" value="Chromosome"/>
</dbReference>
<dbReference type="SUPFAM" id="SSF47240">
    <property type="entry name" value="Ferritin-like"/>
    <property type="match status" value="1"/>
</dbReference>
<evidence type="ECO:0000256" key="7">
    <source>
        <dbReference type="RuleBase" id="RU361145"/>
    </source>
</evidence>
<dbReference type="EMBL" id="CP003364">
    <property type="protein sequence ID" value="AGA31208.1"/>
    <property type="molecule type" value="Genomic_DNA"/>
</dbReference>
<keyword evidence="3 6" id="KW-0479">Metal-binding</keyword>
<dbReference type="GO" id="GO:0008199">
    <property type="term" value="F:ferric iron binding"/>
    <property type="evidence" value="ECO:0007669"/>
    <property type="project" value="InterPro"/>
</dbReference>
<dbReference type="RefSeq" id="WP_015250279.1">
    <property type="nucleotide sequence ID" value="NC_019892.1"/>
</dbReference>
<dbReference type="InterPro" id="IPR009078">
    <property type="entry name" value="Ferritin-like_SF"/>
</dbReference>
<proteinExistence type="inferred from homology"/>
<dbReference type="InterPro" id="IPR001519">
    <property type="entry name" value="Ferritin"/>
</dbReference>
<dbReference type="eggNOG" id="COG1528">
    <property type="taxonomic scope" value="Bacteria"/>
</dbReference>
<feature type="binding site" evidence="6">
    <location>
        <position position="54"/>
    </location>
    <ligand>
        <name>Fe cation</name>
        <dbReference type="ChEBI" id="CHEBI:24875"/>
        <label>1</label>
    </ligand>
</feature>
<dbReference type="EC" id="1.16.3.2" evidence="7"/>
<dbReference type="OrthoDB" id="9801481at2"/>
<comment type="function">
    <text evidence="7">Iron-storage protein.</text>
</comment>
<dbReference type="PROSITE" id="PS50905">
    <property type="entry name" value="FERRITIN_LIKE"/>
    <property type="match status" value="1"/>
</dbReference>
<reference evidence="9 10" key="1">
    <citation type="submission" date="2012-02" db="EMBL/GenBank/DDBJ databases">
        <title>Complete sequence of chromosome of Singulisphaera acidiphila DSM 18658.</title>
        <authorList>
            <consortium name="US DOE Joint Genome Institute (JGI-PGF)"/>
            <person name="Lucas S."/>
            <person name="Copeland A."/>
            <person name="Lapidus A."/>
            <person name="Glavina del Rio T."/>
            <person name="Dalin E."/>
            <person name="Tice H."/>
            <person name="Bruce D."/>
            <person name="Goodwin L."/>
            <person name="Pitluck S."/>
            <person name="Peters L."/>
            <person name="Ovchinnikova G."/>
            <person name="Chertkov O."/>
            <person name="Kyrpides N."/>
            <person name="Mavromatis K."/>
            <person name="Ivanova N."/>
            <person name="Brettin T."/>
            <person name="Detter J.C."/>
            <person name="Han C."/>
            <person name="Larimer F."/>
            <person name="Land M."/>
            <person name="Hauser L."/>
            <person name="Markowitz V."/>
            <person name="Cheng J.-F."/>
            <person name="Hugenholtz P."/>
            <person name="Woyke T."/>
            <person name="Wu D."/>
            <person name="Tindall B."/>
            <person name="Pomrenke H."/>
            <person name="Brambilla E."/>
            <person name="Klenk H.-P."/>
            <person name="Eisen J.A."/>
        </authorList>
    </citation>
    <scope>NUCLEOTIDE SEQUENCE [LARGE SCALE GENOMIC DNA]</scope>
    <source>
        <strain evidence="10">ATCC BAA-1392 / DSM 18658 / VKM B-2454 / MOB10</strain>
    </source>
</reference>
<evidence type="ECO:0000256" key="3">
    <source>
        <dbReference type="ARBA" id="ARBA00022723"/>
    </source>
</evidence>
<dbReference type="STRING" id="886293.Sinac_7157"/>
<comment type="catalytic activity">
    <reaction evidence="7">
        <text>4 Fe(2+) + O2 + 6 H2O = 4 iron(III) oxide-hydroxide + 12 H(+)</text>
        <dbReference type="Rhea" id="RHEA:11972"/>
        <dbReference type="ChEBI" id="CHEBI:15377"/>
        <dbReference type="ChEBI" id="CHEBI:15378"/>
        <dbReference type="ChEBI" id="CHEBI:15379"/>
        <dbReference type="ChEBI" id="CHEBI:29033"/>
        <dbReference type="ChEBI" id="CHEBI:78619"/>
        <dbReference type="EC" id="1.16.3.2"/>
    </reaction>
</comment>
<dbReference type="InterPro" id="IPR012347">
    <property type="entry name" value="Ferritin-like"/>
</dbReference>
<evidence type="ECO:0000313" key="9">
    <source>
        <dbReference type="EMBL" id="AGA31208.1"/>
    </source>
</evidence>